<evidence type="ECO:0008006" key="5">
    <source>
        <dbReference type="Google" id="ProtNLM"/>
    </source>
</evidence>
<name>A0A2T5BYM8_9BACT</name>
<evidence type="ECO:0000256" key="1">
    <source>
        <dbReference type="SAM" id="MobiDB-lite"/>
    </source>
</evidence>
<keyword evidence="2" id="KW-0732">Signal</keyword>
<gene>
    <name evidence="3" type="ORF">C8N47_11958</name>
</gene>
<dbReference type="AlphaFoldDB" id="A0A2T5BYM8"/>
<organism evidence="3 4">
    <name type="scientific">Mangrovibacterium marinum</name>
    <dbReference type="NCBI Taxonomy" id="1639118"/>
    <lineage>
        <taxon>Bacteria</taxon>
        <taxon>Pseudomonadati</taxon>
        <taxon>Bacteroidota</taxon>
        <taxon>Bacteroidia</taxon>
        <taxon>Marinilabiliales</taxon>
        <taxon>Prolixibacteraceae</taxon>
        <taxon>Mangrovibacterium</taxon>
    </lineage>
</organism>
<dbReference type="RefSeq" id="WP_107823407.1">
    <property type="nucleotide sequence ID" value="NZ_QAAD01000019.1"/>
</dbReference>
<evidence type="ECO:0000313" key="4">
    <source>
        <dbReference type="Proteomes" id="UP000243525"/>
    </source>
</evidence>
<evidence type="ECO:0000256" key="2">
    <source>
        <dbReference type="SAM" id="SignalP"/>
    </source>
</evidence>
<dbReference type="Proteomes" id="UP000243525">
    <property type="component" value="Unassembled WGS sequence"/>
</dbReference>
<evidence type="ECO:0000313" key="3">
    <source>
        <dbReference type="EMBL" id="PTN07344.1"/>
    </source>
</evidence>
<feature type="compositionally biased region" description="Basic and acidic residues" evidence="1">
    <location>
        <begin position="425"/>
        <end position="434"/>
    </location>
</feature>
<feature type="region of interest" description="Disordered" evidence="1">
    <location>
        <begin position="414"/>
        <end position="434"/>
    </location>
</feature>
<comment type="caution">
    <text evidence="3">The sequence shown here is derived from an EMBL/GenBank/DDBJ whole genome shotgun (WGS) entry which is preliminary data.</text>
</comment>
<protein>
    <recommendedName>
        <fullName evidence="5">Cleaved adhesin domain-containing protein</fullName>
    </recommendedName>
</protein>
<dbReference type="OrthoDB" id="1118097at2"/>
<keyword evidence="4" id="KW-1185">Reference proteome</keyword>
<proteinExistence type="predicted"/>
<accession>A0A2T5BYM8</accession>
<sequence>MKKQILSLIVLLAAVFASVSSFGQKKYQNVIIDVDNDGVNCLTPTPLNCAAGAYPELHPVQGEEYTYNVANTPANATIRWFVVNNLDVTTNSDSLISIVDGILPVDYSDIDATDATGAYNISNSEYIMSVTDGANSYNSTTSINTSLTMQWKFFNGLAPNEVLLVAYVVDEFTCTNNIAVWRIIPTPAFTLDVAAMDADGDSIAPAGSQGVAQDCVSPIESTVYNSALGSIDPSVTPGDSLIVDYGENWVFFVVNAANFIDSWMPTFQFTYSGGAVPPGFEASWAYIGDATGTTGWNDLTGTLGTTASDFTSAVPVIAGASEASPGTIGAGVVPAPEGECIVVRARLDWGKYIEHDLSESTLTFAVDGVYYDGDESAGTGGGSFYNDRGYADLDVTGCADDQFLNDWVEYDITPRPQVEEGTPEFEDKSGQGVN</sequence>
<feature type="signal peptide" evidence="2">
    <location>
        <begin position="1"/>
        <end position="23"/>
    </location>
</feature>
<feature type="chain" id="PRO_5015723832" description="Cleaved adhesin domain-containing protein" evidence="2">
    <location>
        <begin position="24"/>
        <end position="434"/>
    </location>
</feature>
<dbReference type="EMBL" id="QAAD01000019">
    <property type="protein sequence ID" value="PTN07344.1"/>
    <property type="molecule type" value="Genomic_DNA"/>
</dbReference>
<reference evidence="3 4" key="1">
    <citation type="submission" date="2018-04" db="EMBL/GenBank/DDBJ databases">
        <title>Genomic Encyclopedia of Archaeal and Bacterial Type Strains, Phase II (KMG-II): from individual species to whole genera.</title>
        <authorList>
            <person name="Goeker M."/>
        </authorList>
    </citation>
    <scope>NUCLEOTIDE SEQUENCE [LARGE SCALE GENOMIC DNA]</scope>
    <source>
        <strain evidence="3 4">DSM 28823</strain>
    </source>
</reference>